<name>A0A350HBT7_UNCW3</name>
<accession>A0A350HBT7</accession>
<sequence>MKRLKYEAFFITPENRLIPVPLCLNHIDVICDHPELFGFTKDYVTEKFKKYNEPLRSEKRARSELMRETYKKGFIRLRYRKDHYWIAESENLFGNEKKREQIAGWIKFMLAHKELNGDAYMEVSELDTAFDETNPPDKESFHYFFSKVNEYPSIEIKYKEEKNDA</sequence>
<proteinExistence type="predicted"/>
<organism evidence="1 2">
    <name type="scientific">candidate division WOR-3 bacterium</name>
    <dbReference type="NCBI Taxonomy" id="2052148"/>
    <lineage>
        <taxon>Bacteria</taxon>
        <taxon>Bacteria division WOR-3</taxon>
    </lineage>
</organism>
<gene>
    <name evidence="1" type="ORF">DCW38_07495</name>
</gene>
<reference evidence="1 2" key="1">
    <citation type="journal article" date="2018" name="Nat. Biotechnol.">
        <title>A standardized bacterial taxonomy based on genome phylogeny substantially revises the tree of life.</title>
        <authorList>
            <person name="Parks D.H."/>
            <person name="Chuvochina M."/>
            <person name="Waite D.W."/>
            <person name="Rinke C."/>
            <person name="Skarshewski A."/>
            <person name="Chaumeil P.A."/>
            <person name="Hugenholtz P."/>
        </authorList>
    </citation>
    <scope>NUCLEOTIDE SEQUENCE [LARGE SCALE GENOMIC DNA]</scope>
    <source>
        <strain evidence="1">UBA9956</strain>
    </source>
</reference>
<dbReference type="Proteomes" id="UP000264062">
    <property type="component" value="Unassembled WGS sequence"/>
</dbReference>
<evidence type="ECO:0000313" key="2">
    <source>
        <dbReference type="Proteomes" id="UP000264062"/>
    </source>
</evidence>
<dbReference type="AlphaFoldDB" id="A0A350HBT7"/>
<evidence type="ECO:0000313" key="1">
    <source>
        <dbReference type="EMBL" id="HAV93003.1"/>
    </source>
</evidence>
<dbReference type="EMBL" id="DMZY01000220">
    <property type="protein sequence ID" value="HAV93003.1"/>
    <property type="molecule type" value="Genomic_DNA"/>
</dbReference>
<protein>
    <submittedName>
        <fullName evidence="1">Uncharacterized protein</fullName>
    </submittedName>
</protein>
<comment type="caution">
    <text evidence="1">The sequence shown here is derived from an EMBL/GenBank/DDBJ whole genome shotgun (WGS) entry which is preliminary data.</text>
</comment>